<dbReference type="PANTHER" id="PTHR28268">
    <property type="entry name" value="MICOS SUBUNIT MIC26"/>
    <property type="match status" value="1"/>
</dbReference>
<keyword evidence="1" id="KW-0999">Mitochondrion inner membrane</keyword>
<dbReference type="GO" id="GO:0042407">
    <property type="term" value="P:cristae formation"/>
    <property type="evidence" value="ECO:0007669"/>
    <property type="project" value="InterPro"/>
</dbReference>
<accession>A0A7D9GZ92</accession>
<evidence type="ECO:0000313" key="3">
    <source>
        <dbReference type="EMBL" id="VUG16588.1"/>
    </source>
</evidence>
<reference evidence="3 4" key="1">
    <citation type="submission" date="2019-07" db="EMBL/GenBank/DDBJ databases">
        <authorList>
            <person name="Friedrich A."/>
            <person name="Schacherer J."/>
        </authorList>
    </citation>
    <scope>NUCLEOTIDE SEQUENCE [LARGE SCALE GENOMIC DNA]</scope>
</reference>
<feature type="compositionally biased region" description="Basic and acidic residues" evidence="2">
    <location>
        <begin position="1"/>
        <end position="12"/>
    </location>
</feature>
<dbReference type="GO" id="GO:0044284">
    <property type="term" value="C:mitochondrial crista junction"/>
    <property type="evidence" value="ECO:0007669"/>
    <property type="project" value="TreeGrafter"/>
</dbReference>
<sequence>MTQREFYSDRSGESPLPAAQEVSKSSSAQVIDGKSIEKVNSLELYSRNAREWAGTKQESMLEKFKYYKARFSTGVAKTSEKYKEIVKEPLLPQSLYVLTATLLGSVLARRKGGITRFLTPSIFGLVAFGICMPKTFQNSKHSLSSLESKYFPEFKVKQDMVTAAISDNADNLKIKYYNIQPVITEQVTRARRAVEDWWKKS</sequence>
<feature type="region of interest" description="Disordered" evidence="2">
    <location>
        <begin position="1"/>
        <end position="26"/>
    </location>
</feature>
<dbReference type="Proteomes" id="UP000478008">
    <property type="component" value="Unassembled WGS sequence"/>
</dbReference>
<organism evidence="3 4">
    <name type="scientific">Dekkera bruxellensis</name>
    <name type="common">Brettanomyces custersii</name>
    <dbReference type="NCBI Taxonomy" id="5007"/>
    <lineage>
        <taxon>Eukaryota</taxon>
        <taxon>Fungi</taxon>
        <taxon>Dikarya</taxon>
        <taxon>Ascomycota</taxon>
        <taxon>Saccharomycotina</taxon>
        <taxon>Pichiomycetes</taxon>
        <taxon>Pichiales</taxon>
        <taxon>Pichiaceae</taxon>
        <taxon>Brettanomyces</taxon>
    </lineage>
</organism>
<keyword evidence="1" id="KW-0496">Mitochondrion</keyword>
<keyword evidence="1" id="KW-0472">Membrane</keyword>
<dbReference type="PANTHER" id="PTHR28268:SF1">
    <property type="entry name" value="MICOS SUBUNIT MIC26"/>
    <property type="match status" value="1"/>
</dbReference>
<dbReference type="Pfam" id="PF09769">
    <property type="entry name" value="ApoO"/>
    <property type="match status" value="1"/>
</dbReference>
<evidence type="ECO:0000256" key="2">
    <source>
        <dbReference type="SAM" id="MobiDB-lite"/>
    </source>
</evidence>
<dbReference type="InterPro" id="IPR019166">
    <property type="entry name" value="MIC26/MIC27"/>
</dbReference>
<comment type="subunit">
    <text evidence="1">Component of the mitochondrial contact site and cristae organizing system (MICOS) complex.</text>
</comment>
<proteinExistence type="predicted"/>
<dbReference type="AlphaFoldDB" id="A0A7D9GZ92"/>
<evidence type="ECO:0000256" key="1">
    <source>
        <dbReference type="RuleBase" id="RU363021"/>
    </source>
</evidence>
<dbReference type="EMBL" id="CABFWN010000001">
    <property type="protein sequence ID" value="VUG16588.1"/>
    <property type="molecule type" value="Genomic_DNA"/>
</dbReference>
<name>A0A7D9GZ92_DEKBR</name>
<gene>
    <name evidence="3" type="ORF">DEBR0S1_20560G</name>
</gene>
<evidence type="ECO:0000313" key="4">
    <source>
        <dbReference type="Proteomes" id="UP000478008"/>
    </source>
</evidence>
<dbReference type="InterPro" id="IPR033181">
    <property type="entry name" value="Mic26_fungi"/>
</dbReference>
<dbReference type="GO" id="GO:0061617">
    <property type="term" value="C:MICOS complex"/>
    <property type="evidence" value="ECO:0007669"/>
    <property type="project" value="UniProtKB-UniRule"/>
</dbReference>
<comment type="function">
    <text evidence="1">Component of the MICOS complex, a large protein complex of the mitochondrial inner membrane that plays crucial roles in the maintenance of crista junctions, inner membrane architecture, and formation of contact sites to the outer membrane.</text>
</comment>
<protein>
    <recommendedName>
        <fullName evidence="1">MICOS complex subunit</fullName>
    </recommendedName>
</protein>
<keyword evidence="4" id="KW-1185">Reference proteome</keyword>
<comment type="subcellular location">
    <subcellularLocation>
        <location evidence="1">Mitochondrion inner membrane</location>
    </subcellularLocation>
</comment>